<gene>
    <name evidence="2" type="ORF">O0I10_005517</name>
</gene>
<proteinExistence type="predicted"/>
<dbReference type="EMBL" id="JARTCD010000022">
    <property type="protein sequence ID" value="KAJ8658791.1"/>
    <property type="molecule type" value="Genomic_DNA"/>
</dbReference>
<evidence type="ECO:0000313" key="3">
    <source>
        <dbReference type="Proteomes" id="UP001234581"/>
    </source>
</evidence>
<keyword evidence="1" id="KW-0812">Transmembrane</keyword>
<comment type="caution">
    <text evidence="2">The sequence shown here is derived from an EMBL/GenBank/DDBJ whole genome shotgun (WGS) entry which is preliminary data.</text>
</comment>
<dbReference type="Proteomes" id="UP001234581">
    <property type="component" value="Unassembled WGS sequence"/>
</dbReference>
<feature type="transmembrane region" description="Helical" evidence="1">
    <location>
        <begin position="52"/>
        <end position="68"/>
    </location>
</feature>
<feature type="transmembrane region" description="Helical" evidence="1">
    <location>
        <begin position="170"/>
        <end position="191"/>
    </location>
</feature>
<keyword evidence="1" id="KW-0472">Membrane</keyword>
<feature type="transmembrane region" description="Helical" evidence="1">
    <location>
        <begin position="146"/>
        <end position="164"/>
    </location>
</feature>
<dbReference type="AlphaFoldDB" id="A0AAD7XZK8"/>
<dbReference type="RefSeq" id="XP_058343704.1">
    <property type="nucleotide sequence ID" value="XM_058485557.1"/>
</dbReference>
<feature type="transmembrane region" description="Helical" evidence="1">
    <location>
        <begin position="23"/>
        <end position="46"/>
    </location>
</feature>
<feature type="transmembrane region" description="Helical" evidence="1">
    <location>
        <begin position="80"/>
        <end position="100"/>
    </location>
</feature>
<evidence type="ECO:0000313" key="2">
    <source>
        <dbReference type="EMBL" id="KAJ8658791.1"/>
    </source>
</evidence>
<keyword evidence="1" id="KW-1133">Transmembrane helix</keyword>
<evidence type="ECO:0000256" key="1">
    <source>
        <dbReference type="SAM" id="Phobius"/>
    </source>
</evidence>
<name>A0AAD7XZK8_9FUNG</name>
<sequence length="476" mass="54064">MAYLVPKSAGDDFGIQRDHCRELLVFWCFGTYKITAMIAKIGLIWISAGFRAYGYHCNLLVFWVFGIFMDEAVIGCRHVFVRMAIIVCGLFSKPLVFWFFGLSWTHLSLDVDMFSCVWQSLYAGYSASYFSSGVLGFLWVQLSLDVNVFSCIWISLVIADPFVLQRLPTSAFILACGLFIKLLVFWSFGIFMHEAVIGKSLSILFNAYYASFMWVIQRATCLVPFGFLMDAAIIGCRQGFIHMAYHCMCVYSANYLYFGPLEYSWMQTNHVRVKEQRLQSILQCQLALLHRSIRFRYCTTYWTLPFIASAAARQQVLYLWCRQVLSRLIVVLVVDNPFNGYPATHACYWWIISATSKKQQRATEPTSLASATFIDPLVVLVIGKLISRFSSPHVSYGCITSATDNNVASPFGAVKVYPSLMAFIIKYRLAKRLSELVTGSTSLQQGMCSDYWVASNIVDPHMTPAKYCFTITSKIN</sequence>
<accession>A0AAD7XZK8</accession>
<protein>
    <submittedName>
        <fullName evidence="2">Uncharacterized protein</fullName>
    </submittedName>
</protein>
<feature type="transmembrane region" description="Helical" evidence="1">
    <location>
        <begin position="203"/>
        <end position="227"/>
    </location>
</feature>
<reference evidence="2 3" key="1">
    <citation type="submission" date="2023-03" db="EMBL/GenBank/DDBJ databases">
        <title>Genome sequence of Lichtheimia ornata CBS 291.66.</title>
        <authorList>
            <person name="Mohabir J.T."/>
            <person name="Shea T.P."/>
            <person name="Kurbessoian T."/>
            <person name="Berby B."/>
            <person name="Fontaine J."/>
            <person name="Livny J."/>
            <person name="Gnirke A."/>
            <person name="Stajich J.E."/>
            <person name="Cuomo C.A."/>
        </authorList>
    </citation>
    <scope>NUCLEOTIDE SEQUENCE [LARGE SCALE GENOMIC DNA]</scope>
    <source>
        <strain evidence="2">CBS 291.66</strain>
    </source>
</reference>
<keyword evidence="3" id="KW-1185">Reference proteome</keyword>
<dbReference type="GeneID" id="83212929"/>
<feature type="transmembrane region" description="Helical" evidence="1">
    <location>
        <begin position="120"/>
        <end position="139"/>
    </location>
</feature>
<organism evidence="2 3">
    <name type="scientific">Lichtheimia ornata</name>
    <dbReference type="NCBI Taxonomy" id="688661"/>
    <lineage>
        <taxon>Eukaryota</taxon>
        <taxon>Fungi</taxon>
        <taxon>Fungi incertae sedis</taxon>
        <taxon>Mucoromycota</taxon>
        <taxon>Mucoromycotina</taxon>
        <taxon>Mucoromycetes</taxon>
        <taxon>Mucorales</taxon>
        <taxon>Lichtheimiaceae</taxon>
        <taxon>Lichtheimia</taxon>
    </lineage>
</organism>